<evidence type="ECO:0000256" key="1">
    <source>
        <dbReference type="SAM" id="MobiDB-lite"/>
    </source>
</evidence>
<dbReference type="Gene3D" id="2.30.180.10">
    <property type="entry name" value="FAS1 domain"/>
    <property type="match status" value="1"/>
</dbReference>
<evidence type="ECO:0008006" key="5">
    <source>
        <dbReference type="Google" id="ProtNLM"/>
    </source>
</evidence>
<feature type="compositionally biased region" description="Low complexity" evidence="1">
    <location>
        <begin position="132"/>
        <end position="149"/>
    </location>
</feature>
<dbReference type="EnsemblPlants" id="LPERR02G13730.1">
    <property type="protein sequence ID" value="LPERR02G13730.1"/>
    <property type="gene ID" value="LPERR02G13730"/>
</dbReference>
<reference evidence="3 4" key="1">
    <citation type="submission" date="2012-08" db="EMBL/GenBank/DDBJ databases">
        <title>Oryza genome evolution.</title>
        <authorList>
            <person name="Wing R.A."/>
        </authorList>
    </citation>
    <scope>NUCLEOTIDE SEQUENCE</scope>
</reference>
<dbReference type="Gramene" id="LPERR02G13730.1">
    <property type="protein sequence ID" value="LPERR02G13730.1"/>
    <property type="gene ID" value="LPERR02G13730"/>
</dbReference>
<sequence length="540" mass="56894">MAALLFRLSLFLLLVPLVPTTAAAFHSHPHPHHHSPPAGGIVHPRRHHRSVANTATALFYTAPSMHQNHIEAEEEGQSLHALDPFATAAAAAEAPSGEDTIAAVGAAADEATPTVIDSAPQAAATPPPPFLAAPDLDSTTAPTTSQPPQEGVEGSASPSDEPAAATTTTTLPLPNHRHAGSGVDEQRLEQLARVLASLGYNEMASAAPLLADDESELLVRWPGAITVFAAPDVFLRASCPMCSRRHVILEHTALGYFPYSELAAAPTAKIPSASPGFCLNLASERSPFAVHRPRLFVDGVEVTHPELYNDGRYVVHGLHGFLPPLSHDSCSHGSSHHHHHHHRHGLNGMSAATSASVVRIMIREAIARLRDGGYGFVALAMRVKVAELERLANMTVFALDDQAIFAGGGHDYVSAVRFHIVPGRRLTHTDLQRLHPGTMLPTLAGEGQNLVVTQAASGSGTGVNDVRINYIPIKEPDVVINSRIALHGVYVPFPRLHLVNLAAAVALASSNSNATCGPFDDCAAATSAAVPAAHGYGEGQ</sequence>
<organism evidence="3 4">
    <name type="scientific">Leersia perrieri</name>
    <dbReference type="NCBI Taxonomy" id="77586"/>
    <lineage>
        <taxon>Eukaryota</taxon>
        <taxon>Viridiplantae</taxon>
        <taxon>Streptophyta</taxon>
        <taxon>Embryophyta</taxon>
        <taxon>Tracheophyta</taxon>
        <taxon>Spermatophyta</taxon>
        <taxon>Magnoliopsida</taxon>
        <taxon>Liliopsida</taxon>
        <taxon>Poales</taxon>
        <taxon>Poaceae</taxon>
        <taxon>BOP clade</taxon>
        <taxon>Oryzoideae</taxon>
        <taxon>Oryzeae</taxon>
        <taxon>Oryzinae</taxon>
        <taxon>Leersia</taxon>
    </lineage>
</organism>
<feature type="signal peptide" evidence="2">
    <location>
        <begin position="1"/>
        <end position="24"/>
    </location>
</feature>
<name>A0A0D9VG35_9ORYZ</name>
<feature type="region of interest" description="Disordered" evidence="1">
    <location>
        <begin position="119"/>
        <end position="184"/>
    </location>
</feature>
<dbReference type="InterPro" id="IPR052806">
    <property type="entry name" value="Fasciclin-like_AGP"/>
</dbReference>
<dbReference type="eggNOG" id="ENOG502QQCB">
    <property type="taxonomic scope" value="Eukaryota"/>
</dbReference>
<dbReference type="InterPro" id="IPR036378">
    <property type="entry name" value="FAS1_dom_sf"/>
</dbReference>
<evidence type="ECO:0000313" key="4">
    <source>
        <dbReference type="Proteomes" id="UP000032180"/>
    </source>
</evidence>
<keyword evidence="2" id="KW-0732">Signal</keyword>
<dbReference type="HOGENOM" id="CLU_037172_0_0_1"/>
<keyword evidence="4" id="KW-1185">Reference proteome</keyword>
<reference evidence="3" key="3">
    <citation type="submission" date="2015-04" db="UniProtKB">
        <authorList>
            <consortium name="EnsemblPlants"/>
        </authorList>
    </citation>
    <scope>IDENTIFICATION</scope>
</reference>
<dbReference type="PANTHER" id="PTHR33985:SF2">
    <property type="entry name" value="EXPRESSED PROTEIN"/>
    <property type="match status" value="1"/>
</dbReference>
<protein>
    <recommendedName>
        <fullName evidence="5">FAS1 domain-containing protein</fullName>
    </recommendedName>
</protein>
<evidence type="ECO:0000256" key="2">
    <source>
        <dbReference type="SAM" id="SignalP"/>
    </source>
</evidence>
<dbReference type="PANTHER" id="PTHR33985">
    <property type="entry name" value="OS02G0491300 PROTEIN-RELATED"/>
    <property type="match status" value="1"/>
</dbReference>
<dbReference type="SUPFAM" id="SSF82153">
    <property type="entry name" value="FAS1 domain"/>
    <property type="match status" value="1"/>
</dbReference>
<feature type="region of interest" description="Disordered" evidence="1">
    <location>
        <begin position="25"/>
        <end position="44"/>
    </location>
</feature>
<feature type="chain" id="PRO_5002347810" description="FAS1 domain-containing protein" evidence="2">
    <location>
        <begin position="25"/>
        <end position="540"/>
    </location>
</feature>
<dbReference type="AlphaFoldDB" id="A0A0D9VG35"/>
<proteinExistence type="predicted"/>
<evidence type="ECO:0000313" key="3">
    <source>
        <dbReference type="EnsemblPlants" id="LPERR02G13730.1"/>
    </source>
</evidence>
<accession>A0A0D9VG35</accession>
<dbReference type="Proteomes" id="UP000032180">
    <property type="component" value="Chromosome 2"/>
</dbReference>
<feature type="compositionally biased region" description="Low complexity" evidence="1">
    <location>
        <begin position="162"/>
        <end position="174"/>
    </location>
</feature>
<reference evidence="4" key="2">
    <citation type="submission" date="2013-12" db="EMBL/GenBank/DDBJ databases">
        <authorList>
            <person name="Yu Y."/>
            <person name="Lee S."/>
            <person name="de Baynast K."/>
            <person name="Wissotski M."/>
            <person name="Liu L."/>
            <person name="Talag J."/>
            <person name="Goicoechea J."/>
            <person name="Angelova A."/>
            <person name="Jetty R."/>
            <person name="Kudrna D."/>
            <person name="Golser W."/>
            <person name="Rivera L."/>
            <person name="Zhang J."/>
            <person name="Wing R."/>
        </authorList>
    </citation>
    <scope>NUCLEOTIDE SEQUENCE</scope>
</reference>